<evidence type="ECO:0000313" key="2">
    <source>
        <dbReference type="Proteomes" id="UP000053237"/>
    </source>
</evidence>
<dbReference type="InParanoid" id="A0A024GS50"/>
<dbReference type="OrthoDB" id="77463at2759"/>
<reference evidence="1 2" key="1">
    <citation type="submission" date="2012-05" db="EMBL/GenBank/DDBJ databases">
        <title>Recombination and specialization in a pathogen metapopulation.</title>
        <authorList>
            <person name="Gardiner A."/>
            <person name="Kemen E."/>
            <person name="Schultz-Larsen T."/>
            <person name="MacLean D."/>
            <person name="Van Oosterhout C."/>
            <person name="Jones J.D.G."/>
        </authorList>
    </citation>
    <scope>NUCLEOTIDE SEQUENCE [LARGE SCALE GENOMIC DNA]</scope>
    <source>
        <strain evidence="1 2">Ac Nc2</strain>
    </source>
</reference>
<keyword evidence="2" id="KW-1185">Reference proteome</keyword>
<evidence type="ECO:0000313" key="1">
    <source>
        <dbReference type="EMBL" id="CCI49537.1"/>
    </source>
</evidence>
<comment type="caution">
    <text evidence="1">The sequence shown here is derived from an EMBL/GenBank/DDBJ whole genome shotgun (WGS) entry which is preliminary data.</text>
</comment>
<dbReference type="Proteomes" id="UP000053237">
    <property type="component" value="Unassembled WGS sequence"/>
</dbReference>
<dbReference type="Gene3D" id="2.30.30.100">
    <property type="match status" value="1"/>
</dbReference>
<protein>
    <recommendedName>
        <fullName evidence="3">LSM domain-containing protein</fullName>
    </recommendedName>
</protein>
<gene>
    <name evidence="1" type="ORF">BN9_108750</name>
</gene>
<proteinExistence type="predicted"/>
<dbReference type="EMBL" id="CAIX01000308">
    <property type="protein sequence ID" value="CCI49537.1"/>
    <property type="molecule type" value="Genomic_DNA"/>
</dbReference>
<organism evidence="1 2">
    <name type="scientific">Albugo candida</name>
    <dbReference type="NCBI Taxonomy" id="65357"/>
    <lineage>
        <taxon>Eukaryota</taxon>
        <taxon>Sar</taxon>
        <taxon>Stramenopiles</taxon>
        <taxon>Oomycota</taxon>
        <taxon>Peronosporomycetes</taxon>
        <taxon>Albuginales</taxon>
        <taxon>Albuginaceae</taxon>
        <taxon>Albugo</taxon>
    </lineage>
</organism>
<name>A0A024GS50_9STRA</name>
<accession>A0A024GS50</accession>
<evidence type="ECO:0008006" key="3">
    <source>
        <dbReference type="Google" id="ProtNLM"/>
    </source>
</evidence>
<dbReference type="AlphaFoldDB" id="A0A024GS50"/>
<sequence>MTRHSIDINASFSLIDKQVTVHLNDLSYIHGLLYSVDPVTGHVALIEAPNEESELRKIRILLAQEIHQMVPYNQSV</sequence>